<feature type="coiled-coil region" evidence="2">
    <location>
        <begin position="84"/>
        <end position="118"/>
    </location>
</feature>
<comment type="caution">
    <text evidence="3">The sequence shown here is derived from an EMBL/GenBank/DDBJ whole genome shotgun (WGS) entry which is preliminary data.</text>
</comment>
<evidence type="ECO:0000313" key="4">
    <source>
        <dbReference type="Proteomes" id="UP000692954"/>
    </source>
</evidence>
<evidence type="ECO:0000313" key="3">
    <source>
        <dbReference type="EMBL" id="CAD8091338.1"/>
    </source>
</evidence>
<dbReference type="GO" id="GO:0016226">
    <property type="term" value="P:iron-sulfur cluster assembly"/>
    <property type="evidence" value="ECO:0007669"/>
    <property type="project" value="TreeGrafter"/>
</dbReference>
<reference evidence="3" key="1">
    <citation type="submission" date="2021-01" db="EMBL/GenBank/DDBJ databases">
        <authorList>
            <consortium name="Genoscope - CEA"/>
            <person name="William W."/>
        </authorList>
    </citation>
    <scope>NUCLEOTIDE SEQUENCE</scope>
</reference>
<dbReference type="PROSITE" id="PS50294">
    <property type="entry name" value="WD_REPEATS_REGION"/>
    <property type="match status" value="1"/>
</dbReference>
<dbReference type="SMART" id="SM00320">
    <property type="entry name" value="WD40"/>
    <property type="match status" value="4"/>
</dbReference>
<proteinExistence type="predicted"/>
<dbReference type="AlphaFoldDB" id="A0A8S1NFB0"/>
<dbReference type="EMBL" id="CAJJDN010000057">
    <property type="protein sequence ID" value="CAD8091338.1"/>
    <property type="molecule type" value="Genomic_DNA"/>
</dbReference>
<dbReference type="GO" id="GO:0097361">
    <property type="term" value="C:cytosolic [4Fe-4S] assembly targeting complex"/>
    <property type="evidence" value="ECO:0007669"/>
    <property type="project" value="TreeGrafter"/>
</dbReference>
<keyword evidence="2" id="KW-0175">Coiled coil</keyword>
<dbReference type="PROSITE" id="PS50082">
    <property type="entry name" value="WD_REPEATS_2"/>
    <property type="match status" value="2"/>
</dbReference>
<organism evidence="3 4">
    <name type="scientific">Paramecium sonneborni</name>
    <dbReference type="NCBI Taxonomy" id="65129"/>
    <lineage>
        <taxon>Eukaryota</taxon>
        <taxon>Sar</taxon>
        <taxon>Alveolata</taxon>
        <taxon>Ciliophora</taxon>
        <taxon>Intramacronucleata</taxon>
        <taxon>Oligohymenophorea</taxon>
        <taxon>Peniculida</taxon>
        <taxon>Parameciidae</taxon>
        <taxon>Paramecium</taxon>
    </lineage>
</organism>
<sequence length="532" mass="63329">MYQQNQQKVQMKEDITKIICANDHKDRPIEFIRIDDGLRAHERLLCQKCIEFFNNPPNLLYIDNALDQVQQLKQQCFDGTQNAAREFTHQIKNFIEKLDNFRNEVQNLTIKLIEACKNWILYLDTYVNLQSKYNFLDEIEHLSFPENEIKEQRLAFDIYEIHSINENNIYKVYAGIKNVGEKLKAFSVFQGMANQIVKNAYNYEHFQNNKLKNTTCQLNSEYKEEELCNALALNGDDTIIATAASKDIKIWKFLEGQLYETNIILQGHNDQVVCLNFSQKENYLISGSKDETVKFWQEISQNKWQFAQQYKINSSYLLCQVMNQIEDQLIVGCFDGSIKIINFKIEQNKILDSYRLDQHKKPVYCISLNSKENQFVSSSGERQIILWEKNETQIWEFKYIIDKQINDVGYRISYFGDDTIVFQQKRNSQTHFFKLQNFKFQERPDLRLVLNNEEPEVECFFPIIYNKKNQILVLKHSQYVYLIKQNKLQYQIDCEPIDCQHPWNYGTMTKDGKFLIIWEYATKKFKVHLIDY</sequence>
<keyword evidence="4" id="KW-1185">Reference proteome</keyword>
<dbReference type="PANTHER" id="PTHR19920:SF0">
    <property type="entry name" value="CYTOSOLIC IRON-SULFUR PROTEIN ASSEMBLY PROTEIN CIAO1-RELATED"/>
    <property type="match status" value="1"/>
</dbReference>
<protein>
    <recommendedName>
        <fullName evidence="5">WD40-repeat-containing domain</fullName>
    </recommendedName>
</protein>
<accession>A0A8S1NFB0</accession>
<evidence type="ECO:0000256" key="1">
    <source>
        <dbReference type="PROSITE-ProRule" id="PRU00221"/>
    </source>
</evidence>
<dbReference type="InterPro" id="IPR001680">
    <property type="entry name" value="WD40_rpt"/>
</dbReference>
<feature type="repeat" description="WD" evidence="1">
    <location>
        <begin position="265"/>
        <end position="297"/>
    </location>
</feature>
<keyword evidence="1" id="KW-0853">WD repeat</keyword>
<dbReference type="Proteomes" id="UP000692954">
    <property type="component" value="Unassembled WGS sequence"/>
</dbReference>
<gene>
    <name evidence="3" type="ORF">PSON_ATCC_30995.1.T0570221</name>
</gene>
<evidence type="ECO:0000256" key="2">
    <source>
        <dbReference type="SAM" id="Coils"/>
    </source>
</evidence>
<dbReference type="OrthoDB" id="273771at2759"/>
<name>A0A8S1NFB0_9CILI</name>
<dbReference type="PANTHER" id="PTHR19920">
    <property type="entry name" value="WD40 PROTEIN CIAO1"/>
    <property type="match status" value="1"/>
</dbReference>
<feature type="repeat" description="WD" evidence="1">
    <location>
        <begin position="356"/>
        <end position="388"/>
    </location>
</feature>
<dbReference type="Pfam" id="PF00400">
    <property type="entry name" value="WD40"/>
    <property type="match status" value="2"/>
</dbReference>
<evidence type="ECO:0008006" key="5">
    <source>
        <dbReference type="Google" id="ProtNLM"/>
    </source>
</evidence>